<dbReference type="FunFam" id="3.30.40.10:FF:000033">
    <property type="entry name" value="Polycomb group RING finger protein 3"/>
    <property type="match status" value="1"/>
</dbReference>
<evidence type="ECO:0000256" key="1">
    <source>
        <dbReference type="ARBA" id="ARBA00022723"/>
    </source>
</evidence>
<protein>
    <submittedName>
        <fullName evidence="7">Polycomb complex protein BMI-1</fullName>
    </submittedName>
</protein>
<dbReference type="GO" id="GO:0035102">
    <property type="term" value="C:PRC1 complex"/>
    <property type="evidence" value="ECO:0007669"/>
    <property type="project" value="TreeGrafter"/>
</dbReference>
<dbReference type="InterPro" id="IPR018957">
    <property type="entry name" value="Znf_C3HC4_RING-type"/>
</dbReference>
<dbReference type="AlphaFoldDB" id="A0A1W0WMQ9"/>
<evidence type="ECO:0000259" key="6">
    <source>
        <dbReference type="PROSITE" id="PS50089"/>
    </source>
</evidence>
<dbReference type="SUPFAM" id="SSF57850">
    <property type="entry name" value="RING/U-box"/>
    <property type="match status" value="1"/>
</dbReference>
<evidence type="ECO:0000256" key="3">
    <source>
        <dbReference type="ARBA" id="ARBA00022833"/>
    </source>
</evidence>
<evidence type="ECO:0000313" key="8">
    <source>
        <dbReference type="Proteomes" id="UP000192578"/>
    </source>
</evidence>
<keyword evidence="2 4" id="KW-0863">Zinc-finger</keyword>
<feature type="region of interest" description="Disordered" evidence="5">
    <location>
        <begin position="459"/>
        <end position="485"/>
    </location>
</feature>
<name>A0A1W0WMQ9_HYPEX</name>
<dbReference type="OrthoDB" id="1305878at2759"/>
<dbReference type="InterPro" id="IPR017907">
    <property type="entry name" value="Znf_RING_CS"/>
</dbReference>
<dbReference type="InterPro" id="IPR001841">
    <property type="entry name" value="Znf_RING"/>
</dbReference>
<reference evidence="8" key="1">
    <citation type="submission" date="2017-01" db="EMBL/GenBank/DDBJ databases">
        <title>Comparative genomics of anhydrobiosis in the tardigrade Hypsibius dujardini.</title>
        <authorList>
            <person name="Yoshida Y."/>
            <person name="Koutsovoulos G."/>
            <person name="Laetsch D."/>
            <person name="Stevens L."/>
            <person name="Kumar S."/>
            <person name="Horikawa D."/>
            <person name="Ishino K."/>
            <person name="Komine S."/>
            <person name="Tomita M."/>
            <person name="Blaxter M."/>
            <person name="Arakawa K."/>
        </authorList>
    </citation>
    <scope>NUCLEOTIDE SEQUENCE [LARGE SCALE GENOMIC DNA]</scope>
    <source>
        <strain evidence="8">Z151</strain>
    </source>
</reference>
<dbReference type="PROSITE" id="PS50089">
    <property type="entry name" value="ZF_RING_2"/>
    <property type="match status" value="1"/>
</dbReference>
<dbReference type="Gene3D" id="3.30.40.10">
    <property type="entry name" value="Zinc/RING finger domain, C3HC4 (zinc finger)"/>
    <property type="match status" value="1"/>
</dbReference>
<evidence type="ECO:0000256" key="4">
    <source>
        <dbReference type="PROSITE-ProRule" id="PRU00175"/>
    </source>
</evidence>
<feature type="region of interest" description="Disordered" evidence="5">
    <location>
        <begin position="874"/>
        <end position="905"/>
    </location>
</feature>
<feature type="region of interest" description="Disordered" evidence="5">
    <location>
        <begin position="932"/>
        <end position="990"/>
    </location>
</feature>
<gene>
    <name evidence="7" type="ORF">BV898_09452</name>
</gene>
<feature type="region of interest" description="Disordered" evidence="5">
    <location>
        <begin position="297"/>
        <end position="407"/>
    </location>
</feature>
<feature type="region of interest" description="Disordered" evidence="5">
    <location>
        <begin position="831"/>
        <end position="850"/>
    </location>
</feature>
<keyword evidence="8" id="KW-1185">Reference proteome</keyword>
<keyword evidence="1" id="KW-0479">Metal-binding</keyword>
<dbReference type="PANTHER" id="PTHR10825">
    <property type="entry name" value="RING FINGER DOMAIN-CONTAINING, POLYCOMB GROUP COMPONENT"/>
    <property type="match status" value="1"/>
</dbReference>
<dbReference type="GO" id="GO:0000122">
    <property type="term" value="P:negative regulation of transcription by RNA polymerase II"/>
    <property type="evidence" value="ECO:0007669"/>
    <property type="project" value="TreeGrafter"/>
</dbReference>
<feature type="compositionally biased region" description="Polar residues" evidence="5">
    <location>
        <begin position="389"/>
        <end position="404"/>
    </location>
</feature>
<dbReference type="InterPro" id="IPR013083">
    <property type="entry name" value="Znf_RING/FYVE/PHD"/>
</dbReference>
<accession>A0A1W0WMQ9</accession>
<dbReference type="PROSITE" id="PS00518">
    <property type="entry name" value="ZF_RING_1"/>
    <property type="match status" value="1"/>
</dbReference>
<dbReference type="GO" id="GO:1990841">
    <property type="term" value="F:promoter-specific chromatin binding"/>
    <property type="evidence" value="ECO:0007669"/>
    <property type="project" value="TreeGrafter"/>
</dbReference>
<comment type="caution">
    <text evidence="7">The sequence shown here is derived from an EMBL/GenBank/DDBJ whole genome shotgun (WGS) entry which is preliminary data.</text>
</comment>
<feature type="compositionally biased region" description="Basic residues" evidence="5">
    <location>
        <begin position="942"/>
        <end position="952"/>
    </location>
</feature>
<feature type="compositionally biased region" description="Basic residues" evidence="5">
    <location>
        <begin position="312"/>
        <end position="321"/>
    </location>
</feature>
<feature type="compositionally biased region" description="Polar residues" evidence="5">
    <location>
        <begin position="767"/>
        <end position="777"/>
    </location>
</feature>
<dbReference type="Pfam" id="PF00097">
    <property type="entry name" value="zf-C3HC4"/>
    <property type="match status" value="1"/>
</dbReference>
<feature type="region of interest" description="Disordered" evidence="5">
    <location>
        <begin position="1110"/>
        <end position="1165"/>
    </location>
</feature>
<evidence type="ECO:0000256" key="5">
    <source>
        <dbReference type="SAM" id="MobiDB-lite"/>
    </source>
</evidence>
<feature type="domain" description="RING-type" evidence="6">
    <location>
        <begin position="18"/>
        <end position="60"/>
    </location>
</feature>
<dbReference type="PANTHER" id="PTHR10825:SF72">
    <property type="entry name" value="UBIQUITIN-LIKE DOMAIN-CONTAINING PROTEIN"/>
    <property type="match status" value="1"/>
</dbReference>
<proteinExistence type="predicted"/>
<dbReference type="GO" id="GO:0008270">
    <property type="term" value="F:zinc ion binding"/>
    <property type="evidence" value="ECO:0007669"/>
    <property type="project" value="UniProtKB-KW"/>
</dbReference>
<dbReference type="Proteomes" id="UP000192578">
    <property type="component" value="Unassembled WGS sequence"/>
</dbReference>
<feature type="compositionally biased region" description="Low complexity" evidence="5">
    <location>
        <begin position="1138"/>
        <end position="1152"/>
    </location>
</feature>
<evidence type="ECO:0000313" key="7">
    <source>
        <dbReference type="EMBL" id="OQV16462.1"/>
    </source>
</evidence>
<feature type="region of interest" description="Disordered" evidence="5">
    <location>
        <begin position="754"/>
        <end position="777"/>
    </location>
</feature>
<keyword evidence="3" id="KW-0862">Zinc</keyword>
<organism evidence="7 8">
    <name type="scientific">Hypsibius exemplaris</name>
    <name type="common">Freshwater tardigrade</name>
    <dbReference type="NCBI Taxonomy" id="2072580"/>
    <lineage>
        <taxon>Eukaryota</taxon>
        <taxon>Metazoa</taxon>
        <taxon>Ecdysozoa</taxon>
        <taxon>Tardigrada</taxon>
        <taxon>Eutardigrada</taxon>
        <taxon>Parachela</taxon>
        <taxon>Hypsibioidea</taxon>
        <taxon>Hypsibiidae</taxon>
        <taxon>Hypsibius</taxon>
    </lineage>
</organism>
<sequence>MDRILRLPTAQLYPHLRCELCEGFLIDAVALPECHHEFCKACIVNYCYLQGPKGPFYCPIEACKAEIHKTRPLSMLKNDTDMQTLIYKLFPSVYKDEMANRRRFYEEHPQALTSFTETVRRPPTADDLGTLRNFEWLPRDVPPRITVLLTYTGSITNFNQPSRDLIKKDKMATAVRSICYHTRCETAIGDLKHFIAEKFHLMSDHMVIVLLANIILQDDNSLADVVRYFSSKEVDVLHFNLILSDEASFPDIITRDVAVSRLLRTKAIQRPNLQPVPSPPLAIEDLPETSSIESVVEAAPTASDLEFPDPRPKKKQRKLRKLPLPDGHPRSGPSDPPTPDCPVASPIEPQGKKRGRGRSSRMSPPLGEPLSSVCALLRKRLRKDKDTTEPSGSPSVPSETSGASMRQRWKEIGGSFASRDSSLLSQLAEQLRQAPTSPTDSPSTVTDVFSLCRSVGGGHPGLAAPVPVDGSSPHPSSPEKVTDPHCHPAPVISRLFDSGRLGRMFAASEGVRIMLTPKGIRKRAVKAAPSSVEGAVKKPRRRRQLVNHAAQSSEVVRLSAGEKSTVVPLPDKQPAMSGQFSETVKLPSGERPTMVSLSDRQPAFSMPYSETVKVPAVERFTGIPVPDKQTTVSGQSSATVPLPTVIPLPGKLPPASCVQPSSELIRLPSTHPVLDGLPGSQSVSTVEPSGVLTLSSVERATSPPAVIKLSQSVSSSSVASFPLVTAAPATVPASKAFPSSGMNTVTARLVNKSATSSSEMVKISPDGTPTTDESPPSSAVVKLFGTVRPSPGKLLVEAETVGSSSVRPSVEAQAVGPSSVRPSVEAQTVGPSVEAQTVGPSVEAQTVGPSSVRPSVEATVVILPLVNPSVEVETVRPSSGKRTGEEVKPKRVRRPRKMPPQPAVNGPFVPSWYEIHGIEEHNYAKDPRMEEFATPPLLPHGTPKRRRARRRAQTAPSSKPVPQAAPRTSLSPDLFADPRDPPSSSAVSSTVSLNPTHLYVVSSSTTAVGPTRPTCPSVCFPITNVPNGATVPQIPSVSQASSFVSEGAAVAALVKSAPAFINIRNGIGADTAAVGHGMVSVLDGALPNVTPVKLAAPIFLPPSVKTGIYPKLASRPSQPPPPPLRTQSTDNESVFQLGGDSSDFSSGPPSTGMSASRDITPSIPA</sequence>
<dbReference type="EMBL" id="MTYJ01000074">
    <property type="protein sequence ID" value="OQV16462.1"/>
    <property type="molecule type" value="Genomic_DNA"/>
</dbReference>
<evidence type="ECO:0000256" key="2">
    <source>
        <dbReference type="ARBA" id="ARBA00022771"/>
    </source>
</evidence>